<dbReference type="STRING" id="1002804.HBZC1_15700"/>
<dbReference type="GO" id="GO:0033177">
    <property type="term" value="C:proton-transporting two-sector ATPase complex, proton-transporting domain"/>
    <property type="evidence" value="ECO:0007669"/>
    <property type="project" value="InterPro"/>
</dbReference>
<evidence type="ECO:0000256" key="7">
    <source>
        <dbReference type="ARBA" id="ARBA00022781"/>
    </source>
</evidence>
<dbReference type="InterPro" id="IPR038662">
    <property type="entry name" value="ATP_synth_F0_csu_sf"/>
</dbReference>
<evidence type="ECO:0000313" key="15">
    <source>
        <dbReference type="Proteomes" id="UP000008387"/>
    </source>
</evidence>
<evidence type="ECO:0000256" key="3">
    <source>
        <dbReference type="ARBA" id="ARBA00022448"/>
    </source>
</evidence>
<dbReference type="SUPFAM" id="SSF81333">
    <property type="entry name" value="F1F0 ATP synthase subunit C"/>
    <property type="match status" value="1"/>
</dbReference>
<dbReference type="KEGG" id="hbi:HBZC1_15700"/>
<keyword evidence="5 12" id="KW-0138">CF(0)</keyword>
<name>F8KP51_HELBC</name>
<keyword evidence="14" id="KW-0378">Hydrolase</keyword>
<keyword evidence="10 12" id="KW-0446">Lipid-binding</keyword>
<sequence>MENNKSELVMKFFVLFFCAMAGLAFGADFSGVDMIKSYSVVGAVVGLGVAACGGAIGMGNAAAAAITGTARNPGVGGKLLTTMFIAMAMIEAQVIYTLVFAIIAIYSNPFLA</sequence>
<feature type="domain" description="V-ATPase proteolipid subunit C-like" evidence="13">
    <location>
        <begin position="42"/>
        <end position="103"/>
    </location>
</feature>
<keyword evidence="12" id="KW-0066">ATP synthesis</keyword>
<keyword evidence="6 12" id="KW-0812">Transmembrane</keyword>
<evidence type="ECO:0000256" key="9">
    <source>
        <dbReference type="ARBA" id="ARBA00023065"/>
    </source>
</evidence>
<keyword evidence="8 12" id="KW-1133">Transmembrane helix</keyword>
<dbReference type="PRINTS" id="PR00124">
    <property type="entry name" value="ATPASEC"/>
</dbReference>
<dbReference type="AlphaFoldDB" id="F8KP51"/>
<keyword evidence="3 12" id="KW-0813">Transport</keyword>
<evidence type="ECO:0000256" key="8">
    <source>
        <dbReference type="ARBA" id="ARBA00022989"/>
    </source>
</evidence>
<comment type="function">
    <text evidence="12">F(1)F(0) ATP synthase produces ATP from ADP in the presence of a proton or sodium gradient. F-type ATPases consist of two structural domains, F(1) containing the extramembraneous catalytic core and F(0) containing the membrane proton channel, linked together by a central stalk and a peripheral stalk. During catalysis, ATP synthesis in the catalytic domain of F(1) is coupled via a rotary mechanism of the central stalk subunits to proton translocation.</text>
</comment>
<evidence type="ECO:0000256" key="12">
    <source>
        <dbReference type="HAMAP-Rule" id="MF_01396"/>
    </source>
</evidence>
<evidence type="ECO:0000256" key="4">
    <source>
        <dbReference type="ARBA" id="ARBA00022475"/>
    </source>
</evidence>
<comment type="similarity">
    <text evidence="2 12">Belongs to the ATPase C chain family.</text>
</comment>
<evidence type="ECO:0000256" key="10">
    <source>
        <dbReference type="ARBA" id="ARBA00023121"/>
    </source>
</evidence>
<protein>
    <recommendedName>
        <fullName evidence="12">ATP synthase subunit c</fullName>
    </recommendedName>
    <alternativeName>
        <fullName evidence="12">ATP synthase F(0) sector subunit c</fullName>
    </alternativeName>
    <alternativeName>
        <fullName evidence="12">F-type ATPase subunit c</fullName>
        <shortName evidence="12">F-ATPase subunit c</shortName>
    </alternativeName>
    <alternativeName>
        <fullName evidence="12">Lipid-binding protein</fullName>
    </alternativeName>
</protein>
<dbReference type="InterPro" id="IPR002379">
    <property type="entry name" value="ATPase_proteolipid_c-like_dom"/>
</dbReference>
<comment type="function">
    <text evidence="12">Key component of the F(0) channel; it plays a direct role in translocation across the membrane. A homomeric c-ring of between 10-14 subunits forms the central stalk rotor element with the F(1) delta and epsilon subunits.</text>
</comment>
<feature type="site" description="Reversibly protonated during proton transport" evidence="12">
    <location>
        <position position="91"/>
    </location>
</feature>
<dbReference type="GO" id="GO:0008289">
    <property type="term" value="F:lipid binding"/>
    <property type="evidence" value="ECO:0007669"/>
    <property type="project" value="UniProtKB-KW"/>
</dbReference>
<accession>F8KP51</accession>
<keyword evidence="11 12" id="KW-0472">Membrane</keyword>
<dbReference type="GO" id="GO:0016787">
    <property type="term" value="F:hydrolase activity"/>
    <property type="evidence" value="ECO:0007669"/>
    <property type="project" value="UniProtKB-KW"/>
</dbReference>
<dbReference type="InterPro" id="IPR000454">
    <property type="entry name" value="ATP_synth_F0_csu"/>
</dbReference>
<dbReference type="HOGENOM" id="CLU_148047_0_1_7"/>
<dbReference type="Gene3D" id="1.20.20.10">
    <property type="entry name" value="F1F0 ATP synthase subunit C"/>
    <property type="match status" value="1"/>
</dbReference>
<keyword evidence="12" id="KW-0997">Cell inner membrane</keyword>
<organism evidence="14 15">
    <name type="scientific">Helicobacter bizzozeronii (strain CIII-1)</name>
    <dbReference type="NCBI Taxonomy" id="1002804"/>
    <lineage>
        <taxon>Bacteria</taxon>
        <taxon>Pseudomonadati</taxon>
        <taxon>Campylobacterota</taxon>
        <taxon>Epsilonproteobacteria</taxon>
        <taxon>Campylobacterales</taxon>
        <taxon>Helicobacteraceae</taxon>
        <taxon>Helicobacter</taxon>
    </lineage>
</organism>
<dbReference type="GO" id="GO:0045259">
    <property type="term" value="C:proton-transporting ATP synthase complex"/>
    <property type="evidence" value="ECO:0007669"/>
    <property type="project" value="UniProtKB-KW"/>
</dbReference>
<dbReference type="NCBIfam" id="NF006295">
    <property type="entry name" value="PRK08482.1"/>
    <property type="match status" value="1"/>
</dbReference>
<comment type="subcellular location">
    <subcellularLocation>
        <location evidence="12">Cell inner membrane</location>
        <topology evidence="12">Multi-pass membrane protein</topology>
    </subcellularLocation>
    <subcellularLocation>
        <location evidence="1">Membrane</location>
        <topology evidence="1">Multi-pass membrane protein</topology>
    </subcellularLocation>
</comment>
<reference evidence="14 15" key="1">
    <citation type="journal article" date="2011" name="J. Bacteriol.">
        <title>Genome sequence of Helicobacter bizzozeronii strain CIII-1, an isolate from human gastric mucosa.</title>
        <authorList>
            <person name="Schott T."/>
            <person name="Rossi M."/>
            <person name="Hanninen M.L."/>
        </authorList>
    </citation>
    <scope>NUCLEOTIDE SEQUENCE [LARGE SCALE GENOMIC DNA]</scope>
    <source>
        <strain evidence="14 15">CIII-1</strain>
    </source>
</reference>
<dbReference type="Pfam" id="PF00137">
    <property type="entry name" value="ATP-synt_C"/>
    <property type="match status" value="1"/>
</dbReference>
<comment type="subunit">
    <text evidence="12">F-type ATPases have 2 components, F(1) - the catalytic core - and F(0) - the membrane proton channel. F(1) has five subunits: alpha(3), beta(3), gamma(1), delta(1), epsilon(1). F(0) has three main subunits: a(1), b(2) and c(10-14). The alpha and beta chains form an alternating ring which encloses part of the gamma chain. F(1) is attached to F(0) by a central stalk formed by the gamma and epsilon chains, while a peripheral stalk is formed by the delta and b chains.</text>
</comment>
<keyword evidence="15" id="KW-1185">Reference proteome</keyword>
<evidence type="ECO:0000256" key="5">
    <source>
        <dbReference type="ARBA" id="ARBA00022547"/>
    </source>
</evidence>
<dbReference type="InterPro" id="IPR035921">
    <property type="entry name" value="F/V-ATP_Csub_sf"/>
</dbReference>
<evidence type="ECO:0000256" key="6">
    <source>
        <dbReference type="ARBA" id="ARBA00022692"/>
    </source>
</evidence>
<gene>
    <name evidence="12" type="primary">atpE</name>
    <name evidence="14" type="ordered locus">HBZC1_15700</name>
</gene>
<evidence type="ECO:0000313" key="14">
    <source>
        <dbReference type="EMBL" id="CCB80556.1"/>
    </source>
</evidence>
<evidence type="ECO:0000259" key="13">
    <source>
        <dbReference type="Pfam" id="PF00137"/>
    </source>
</evidence>
<evidence type="ECO:0000256" key="11">
    <source>
        <dbReference type="ARBA" id="ARBA00023136"/>
    </source>
</evidence>
<evidence type="ECO:0000256" key="2">
    <source>
        <dbReference type="ARBA" id="ARBA00006704"/>
    </source>
</evidence>
<dbReference type="CDD" id="cd18121">
    <property type="entry name" value="ATP-synt_Fo_c"/>
    <property type="match status" value="1"/>
</dbReference>
<proteinExistence type="inferred from homology"/>
<feature type="transmembrane region" description="Helical" evidence="12">
    <location>
        <begin position="42"/>
        <end position="67"/>
    </location>
</feature>
<dbReference type="PROSITE" id="PS00605">
    <property type="entry name" value="ATPASE_C"/>
    <property type="match status" value="1"/>
</dbReference>
<dbReference type="EMBL" id="FR871757">
    <property type="protein sequence ID" value="CCB80556.1"/>
    <property type="molecule type" value="Genomic_DNA"/>
</dbReference>
<keyword evidence="9 12" id="KW-0406">Ion transport</keyword>
<dbReference type="GO" id="GO:0046933">
    <property type="term" value="F:proton-transporting ATP synthase activity, rotational mechanism"/>
    <property type="evidence" value="ECO:0007669"/>
    <property type="project" value="UniProtKB-UniRule"/>
</dbReference>
<dbReference type="GO" id="GO:0005886">
    <property type="term" value="C:plasma membrane"/>
    <property type="evidence" value="ECO:0007669"/>
    <property type="project" value="UniProtKB-SubCell"/>
</dbReference>
<evidence type="ECO:0000256" key="1">
    <source>
        <dbReference type="ARBA" id="ARBA00004141"/>
    </source>
</evidence>
<dbReference type="eggNOG" id="COG0636">
    <property type="taxonomic scope" value="Bacteria"/>
</dbReference>
<feature type="transmembrane region" description="Helical" evidence="12">
    <location>
        <begin position="79"/>
        <end position="106"/>
    </location>
</feature>
<dbReference type="InterPro" id="IPR020537">
    <property type="entry name" value="ATP_synth_F0_csu_DDCD_BS"/>
</dbReference>
<dbReference type="HAMAP" id="MF_01396">
    <property type="entry name" value="ATP_synth_c_bact"/>
    <property type="match status" value="1"/>
</dbReference>
<dbReference type="Proteomes" id="UP000008387">
    <property type="component" value="Chromosome"/>
</dbReference>
<keyword evidence="7 12" id="KW-0375">Hydrogen ion transport</keyword>
<keyword evidence="4 12" id="KW-1003">Cell membrane</keyword>